<dbReference type="PANTHER" id="PTHR22604">
    <property type="entry name" value="OXIDOREDUCTASES"/>
    <property type="match status" value="1"/>
</dbReference>
<dbReference type="Gene3D" id="3.40.50.720">
    <property type="entry name" value="NAD(P)-binding Rossmann-like Domain"/>
    <property type="match status" value="1"/>
</dbReference>
<dbReference type="InterPro" id="IPR000683">
    <property type="entry name" value="Gfo/Idh/MocA-like_OxRdtase_N"/>
</dbReference>
<dbReference type="SUPFAM" id="SSF51735">
    <property type="entry name" value="NAD(P)-binding Rossmann-fold domains"/>
    <property type="match status" value="1"/>
</dbReference>
<feature type="domain" description="Gfo/Idh/MocA-like oxidoreductase N-terminal" evidence="3">
    <location>
        <begin position="5"/>
        <end position="119"/>
    </location>
</feature>
<dbReference type="Pfam" id="PF22725">
    <property type="entry name" value="GFO_IDH_MocA_C3"/>
    <property type="match status" value="1"/>
</dbReference>
<keyword evidence="6" id="KW-1185">Reference proteome</keyword>
<feature type="domain" description="GFO/IDH/MocA-like oxidoreductase" evidence="4">
    <location>
        <begin position="133"/>
        <end position="228"/>
    </location>
</feature>
<dbReference type="Pfam" id="PF01408">
    <property type="entry name" value="GFO_IDH_MocA"/>
    <property type="match status" value="1"/>
</dbReference>
<gene>
    <name evidence="5" type="ORF">ACFFGN_05725</name>
</gene>
<evidence type="ECO:0000256" key="2">
    <source>
        <dbReference type="ARBA" id="ARBA00023002"/>
    </source>
</evidence>
<dbReference type="SUPFAM" id="SSF55347">
    <property type="entry name" value="Glyceraldehyde-3-phosphate dehydrogenase-like, C-terminal domain"/>
    <property type="match status" value="1"/>
</dbReference>
<name>A0ABV6QH69_9ACTN</name>
<evidence type="ECO:0000313" key="6">
    <source>
        <dbReference type="Proteomes" id="UP001589890"/>
    </source>
</evidence>
<dbReference type="InterPro" id="IPR055170">
    <property type="entry name" value="GFO_IDH_MocA-like_dom"/>
</dbReference>
<dbReference type="InterPro" id="IPR036291">
    <property type="entry name" value="NAD(P)-bd_dom_sf"/>
</dbReference>
<dbReference type="InterPro" id="IPR050984">
    <property type="entry name" value="Gfo/Idh/MocA_domain"/>
</dbReference>
<dbReference type="Gene3D" id="3.30.360.10">
    <property type="entry name" value="Dihydrodipicolinate Reductase, domain 2"/>
    <property type="match status" value="1"/>
</dbReference>
<keyword evidence="2" id="KW-0560">Oxidoreductase</keyword>
<protein>
    <submittedName>
        <fullName evidence="5">Gfo/Idh/MocA family protein</fullName>
    </submittedName>
</protein>
<reference evidence="5 6" key="1">
    <citation type="submission" date="2024-09" db="EMBL/GenBank/DDBJ databases">
        <authorList>
            <person name="Sun Q."/>
            <person name="Mori K."/>
        </authorList>
    </citation>
    <scope>NUCLEOTIDE SEQUENCE [LARGE SCALE GENOMIC DNA]</scope>
    <source>
        <strain evidence="5 6">CGMCC 1.15906</strain>
    </source>
</reference>
<evidence type="ECO:0000259" key="4">
    <source>
        <dbReference type="Pfam" id="PF22725"/>
    </source>
</evidence>
<evidence type="ECO:0000256" key="1">
    <source>
        <dbReference type="ARBA" id="ARBA00010928"/>
    </source>
</evidence>
<comment type="caution">
    <text evidence="5">The sequence shown here is derived from an EMBL/GenBank/DDBJ whole genome shotgun (WGS) entry which is preliminary data.</text>
</comment>
<proteinExistence type="inferred from homology"/>
<evidence type="ECO:0000313" key="5">
    <source>
        <dbReference type="EMBL" id="MFC0623553.1"/>
    </source>
</evidence>
<sequence>MPLELGLIGATGIAERAILAPAREVSGVAVRAVAARDPVRAKEYAATHGVSVVHENYAALLADPDVHAVYISLHTSGHHRWAVRAALAGKHVIVEKPLCRTAKEVAEIEFAASEGGVHVIEAVASAGQEWQDAVRAMVLDGRFGRLVRVETAMAFAVPAEGNYRNDPGLGGGIFLDAASYWLEALQSTVGLDGVEVEGRSDFDGPNAVDYVFDGVVRWPDGAEATLSGEFGPSHLADHLFTFERAWVKLRHFLRPMMGVLPLNLVVIQADERKVVAFPAVSYYERQLTRIRDLLTGTEVDWPGQLSAAVARIELMDDIHRDARSRHG</sequence>
<evidence type="ECO:0000259" key="3">
    <source>
        <dbReference type="Pfam" id="PF01408"/>
    </source>
</evidence>
<comment type="similarity">
    <text evidence="1">Belongs to the Gfo/Idh/MocA family.</text>
</comment>
<accession>A0ABV6QH69</accession>
<dbReference type="EMBL" id="JBHLTC010000006">
    <property type="protein sequence ID" value="MFC0623553.1"/>
    <property type="molecule type" value="Genomic_DNA"/>
</dbReference>
<dbReference type="PANTHER" id="PTHR22604:SF105">
    <property type="entry name" value="TRANS-1,2-DIHYDROBENZENE-1,2-DIOL DEHYDROGENASE"/>
    <property type="match status" value="1"/>
</dbReference>
<dbReference type="Proteomes" id="UP001589890">
    <property type="component" value="Unassembled WGS sequence"/>
</dbReference>
<organism evidence="5 6">
    <name type="scientific">Kribbella deserti</name>
    <dbReference type="NCBI Taxonomy" id="1926257"/>
    <lineage>
        <taxon>Bacteria</taxon>
        <taxon>Bacillati</taxon>
        <taxon>Actinomycetota</taxon>
        <taxon>Actinomycetes</taxon>
        <taxon>Propionibacteriales</taxon>
        <taxon>Kribbellaceae</taxon>
        <taxon>Kribbella</taxon>
    </lineage>
</organism>
<dbReference type="RefSeq" id="WP_380044259.1">
    <property type="nucleotide sequence ID" value="NZ_JBHLTC010000006.1"/>
</dbReference>